<organism evidence="1 2">
    <name type="scientific">Kingdonia uniflora</name>
    <dbReference type="NCBI Taxonomy" id="39325"/>
    <lineage>
        <taxon>Eukaryota</taxon>
        <taxon>Viridiplantae</taxon>
        <taxon>Streptophyta</taxon>
        <taxon>Embryophyta</taxon>
        <taxon>Tracheophyta</taxon>
        <taxon>Spermatophyta</taxon>
        <taxon>Magnoliopsida</taxon>
        <taxon>Ranunculales</taxon>
        <taxon>Circaeasteraceae</taxon>
        <taxon>Kingdonia</taxon>
    </lineage>
</organism>
<proteinExistence type="predicted"/>
<evidence type="ECO:0000313" key="2">
    <source>
        <dbReference type="Proteomes" id="UP000541444"/>
    </source>
</evidence>
<dbReference type="OrthoDB" id="1847654at2759"/>
<evidence type="ECO:0000313" key="1">
    <source>
        <dbReference type="EMBL" id="KAF6171327.1"/>
    </source>
</evidence>
<dbReference type="PANTHER" id="PTHR31354">
    <property type="entry name" value="OS01G0793500 PROTEIN"/>
    <property type="match status" value="1"/>
</dbReference>
<sequence length="159" mass="17830">MPSGMLGSLQSLMNVLPLFSNSKWGQNSNTAFLMKHMGASFESRAMPWQAAINPEDVHSGHTAVCLKDESGNHWVGESEHENKKLFWIHLFYIILEPPEGSTFLDGLDISLLLFKPAPLYICDETWIILCRKSDTSAEEQVAIQKMDRTAFLKMDGTAV</sequence>
<accession>A0A7J7NVV7</accession>
<dbReference type="AlphaFoldDB" id="A0A7J7NVV7"/>
<dbReference type="EMBL" id="JACGCM010000507">
    <property type="protein sequence ID" value="KAF6171327.1"/>
    <property type="molecule type" value="Genomic_DNA"/>
</dbReference>
<dbReference type="Proteomes" id="UP000541444">
    <property type="component" value="Unassembled WGS sequence"/>
</dbReference>
<protein>
    <submittedName>
        <fullName evidence="1">Uncharacterized protein</fullName>
    </submittedName>
</protein>
<dbReference type="PANTHER" id="PTHR31354:SF7">
    <property type="entry name" value="OS09G0392000 PROTEIN"/>
    <property type="match status" value="1"/>
</dbReference>
<name>A0A7J7NVV7_9MAGN</name>
<reference evidence="1 2" key="1">
    <citation type="journal article" date="2020" name="IScience">
        <title>Genome Sequencing of the Endangered Kingdonia uniflora (Circaeasteraceae, Ranunculales) Reveals Potential Mechanisms of Evolutionary Specialization.</title>
        <authorList>
            <person name="Sun Y."/>
            <person name="Deng T."/>
            <person name="Zhang A."/>
            <person name="Moore M.J."/>
            <person name="Landis J.B."/>
            <person name="Lin N."/>
            <person name="Zhang H."/>
            <person name="Zhang X."/>
            <person name="Huang J."/>
            <person name="Zhang X."/>
            <person name="Sun H."/>
            <person name="Wang H."/>
        </authorList>
    </citation>
    <scope>NUCLEOTIDE SEQUENCE [LARGE SCALE GENOMIC DNA]</scope>
    <source>
        <strain evidence="1">TB1705</strain>
        <tissue evidence="1">Leaf</tissue>
    </source>
</reference>
<gene>
    <name evidence="1" type="ORF">GIB67_038180</name>
</gene>
<comment type="caution">
    <text evidence="1">The sequence shown here is derived from an EMBL/GenBank/DDBJ whole genome shotgun (WGS) entry which is preliminary data.</text>
</comment>
<keyword evidence="2" id="KW-1185">Reference proteome</keyword>